<dbReference type="OrthoDB" id="7061235at2"/>
<keyword evidence="2" id="KW-1185">Reference proteome</keyword>
<sequence length="183" mass="20871">MLELTHFSSQHWVITPAALALTEAVPASISDQKWLLVLTGIAATEFTQRGTAFEHSPPTQTLRFLPEIKEPCDYVIGRHGIPKPPGNEGLQYRLGFELENWSLFVTFAHTRNLDADWDQFAIRRWRASPFRYGTDVLSQREVTRIFDGVEVDFTVADQNTRWYGISYNINLLGRIVFTGVVIT</sequence>
<dbReference type="EMBL" id="LCYG01000022">
    <property type="protein sequence ID" value="KLK93150.1"/>
    <property type="molecule type" value="Genomic_DNA"/>
</dbReference>
<reference evidence="1 2" key="1">
    <citation type="submission" date="2015-05" db="EMBL/GenBank/DDBJ databases">
        <title>Draft genome sequence of Microvirga vignae strain BR3299, a novel nitrogen fixing bacteria isolated from Brazil semi-aired region.</title>
        <authorList>
            <person name="Zilli J.E."/>
            <person name="Passos S.R."/>
            <person name="Leite J."/>
            <person name="Baldani J.I."/>
            <person name="Xavier G.R."/>
            <person name="Rumjaneck N.G."/>
            <person name="Simoes-Araujo J.L."/>
        </authorList>
    </citation>
    <scope>NUCLEOTIDE SEQUENCE [LARGE SCALE GENOMIC DNA]</scope>
    <source>
        <strain evidence="1 2">BR3299</strain>
    </source>
</reference>
<dbReference type="STRING" id="1225564.AA309_10135"/>
<accession>A0A0H1RD62</accession>
<protein>
    <submittedName>
        <fullName evidence="1">Uncharacterized protein</fullName>
    </submittedName>
</protein>
<comment type="caution">
    <text evidence="1">The sequence shown here is derived from an EMBL/GenBank/DDBJ whole genome shotgun (WGS) entry which is preliminary data.</text>
</comment>
<dbReference type="Proteomes" id="UP000035489">
    <property type="component" value="Unassembled WGS sequence"/>
</dbReference>
<name>A0A0H1RD62_9HYPH</name>
<evidence type="ECO:0000313" key="1">
    <source>
        <dbReference type="EMBL" id="KLK93150.1"/>
    </source>
</evidence>
<dbReference type="RefSeq" id="WP_047188905.1">
    <property type="nucleotide sequence ID" value="NZ_LCYG01000022.1"/>
</dbReference>
<gene>
    <name evidence="1" type="ORF">AA309_10135</name>
</gene>
<proteinExistence type="predicted"/>
<dbReference type="AlphaFoldDB" id="A0A0H1RD62"/>
<organism evidence="1 2">
    <name type="scientific">Microvirga vignae</name>
    <dbReference type="NCBI Taxonomy" id="1225564"/>
    <lineage>
        <taxon>Bacteria</taxon>
        <taxon>Pseudomonadati</taxon>
        <taxon>Pseudomonadota</taxon>
        <taxon>Alphaproteobacteria</taxon>
        <taxon>Hyphomicrobiales</taxon>
        <taxon>Methylobacteriaceae</taxon>
        <taxon>Microvirga</taxon>
    </lineage>
</organism>
<evidence type="ECO:0000313" key="2">
    <source>
        <dbReference type="Proteomes" id="UP000035489"/>
    </source>
</evidence>
<dbReference type="PATRIC" id="fig|1225564.3.peg.2678"/>